<evidence type="ECO:0000256" key="2">
    <source>
        <dbReference type="ARBA" id="ARBA00022723"/>
    </source>
</evidence>
<reference evidence="8" key="1">
    <citation type="journal article" date="2014" name="Int. J. Syst. Evol. Microbiol.">
        <title>Complete genome sequence of Corynebacterium casei LMG S-19264T (=DSM 44701T), isolated from a smear-ripened cheese.</title>
        <authorList>
            <consortium name="US DOE Joint Genome Institute (JGI-PGF)"/>
            <person name="Walter F."/>
            <person name="Albersmeier A."/>
            <person name="Kalinowski J."/>
            <person name="Ruckert C."/>
        </authorList>
    </citation>
    <scope>NUCLEOTIDE SEQUENCE</scope>
    <source>
        <strain evidence="8">KCTC 22164</strain>
    </source>
</reference>
<name>A0A918JMJ4_9ALTE</name>
<dbReference type="Pfam" id="PF22505">
    <property type="entry name" value="RNase_J_b_CASP"/>
    <property type="match status" value="1"/>
</dbReference>
<evidence type="ECO:0000313" key="8">
    <source>
        <dbReference type="EMBL" id="GGW89803.1"/>
    </source>
</evidence>
<reference evidence="8" key="2">
    <citation type="submission" date="2020-09" db="EMBL/GenBank/DDBJ databases">
        <authorList>
            <person name="Sun Q."/>
            <person name="Kim S."/>
        </authorList>
    </citation>
    <scope>NUCLEOTIDE SEQUENCE</scope>
    <source>
        <strain evidence="8">KCTC 22164</strain>
    </source>
</reference>
<comment type="caution">
    <text evidence="8">The sequence shown here is derived from an EMBL/GenBank/DDBJ whole genome shotgun (WGS) entry which is preliminary data.</text>
</comment>
<dbReference type="Pfam" id="PF00753">
    <property type="entry name" value="Lactamase_B"/>
    <property type="match status" value="1"/>
</dbReference>
<sequence>MRITSLIPGPQDLWFLPLGGTGEIGMNMNLYGHDGCWLMVDCGVSFDEPLTPAYRQPAETSSAHRYSVVAASPDFIAQQKEHLCGMIITHAHEDHIGAVPYLWQRLRCPVYTTPFTAEVLRRKLVQKGLINKVPVIEISPGDSCQIGAFSVTWLAITHSIPEPNALLVKTPVGNVLHTADWKIDASPVTGKPFDAQLYRSLGEANILALVGDSTNATRPGFSVSERNCFDGLLSTIRSKQGRVVVTCFGSNIARLISLARIAQKTGRYMALYGRSLQNMVSIARQQGYWPNELTLVEPSHIGYLPAGEVLAVVTGSQGESRAALARIAHDTHPQLTLDKGDCVIFSSIIIPGNEADVEKLVKALSARNIEVIQSEDSALPLHASGHPCAEELKLMYQWVKPEIAIPVHGEPEHLQAHALIARETGVVKHYVGLNGDLYRLAPQPSIKRNTVITGRVPVNEM</sequence>
<dbReference type="GO" id="GO:0003723">
    <property type="term" value="F:RNA binding"/>
    <property type="evidence" value="ECO:0007669"/>
    <property type="project" value="UniProtKB-KW"/>
</dbReference>
<evidence type="ECO:0000256" key="5">
    <source>
        <dbReference type="ARBA" id="ARBA00022839"/>
    </source>
</evidence>
<evidence type="ECO:0000256" key="6">
    <source>
        <dbReference type="ARBA" id="ARBA00022884"/>
    </source>
</evidence>
<dbReference type="Gene3D" id="3.40.50.10710">
    <property type="entry name" value="Metallo-hydrolase/oxidoreductase"/>
    <property type="match status" value="1"/>
</dbReference>
<dbReference type="InterPro" id="IPR055132">
    <property type="entry name" value="RNase_J_b_CASP"/>
</dbReference>
<dbReference type="InterPro" id="IPR036866">
    <property type="entry name" value="RibonucZ/Hydroxyglut_hydro"/>
</dbReference>
<dbReference type="PANTHER" id="PTHR43694">
    <property type="entry name" value="RIBONUCLEASE J"/>
    <property type="match status" value="1"/>
</dbReference>
<evidence type="ECO:0000256" key="4">
    <source>
        <dbReference type="ARBA" id="ARBA00022833"/>
    </source>
</evidence>
<dbReference type="SUPFAM" id="SSF56281">
    <property type="entry name" value="Metallo-hydrolase/oxidoreductase"/>
    <property type="match status" value="1"/>
</dbReference>
<keyword evidence="6" id="KW-0694">RNA-binding</keyword>
<gene>
    <name evidence="8" type="ORF">GCM10007391_25150</name>
</gene>
<keyword evidence="1" id="KW-0540">Nuclease</keyword>
<dbReference type="InterPro" id="IPR011108">
    <property type="entry name" value="RMMBL"/>
</dbReference>
<dbReference type="GO" id="GO:0046872">
    <property type="term" value="F:metal ion binding"/>
    <property type="evidence" value="ECO:0007669"/>
    <property type="project" value="UniProtKB-KW"/>
</dbReference>
<dbReference type="EMBL" id="BMXP01000006">
    <property type="protein sequence ID" value="GGW89803.1"/>
    <property type="molecule type" value="Genomic_DNA"/>
</dbReference>
<dbReference type="Gene3D" id="3.60.15.10">
    <property type="entry name" value="Ribonuclease Z/Hydroxyacylglutathione hydrolase-like"/>
    <property type="match status" value="1"/>
</dbReference>
<dbReference type="Proteomes" id="UP000631300">
    <property type="component" value="Unassembled WGS sequence"/>
</dbReference>
<accession>A0A918JMJ4</accession>
<proteinExistence type="predicted"/>
<dbReference type="InterPro" id="IPR001279">
    <property type="entry name" value="Metallo-B-lactamas"/>
</dbReference>
<keyword evidence="3 8" id="KW-0378">Hydrolase</keyword>
<keyword evidence="4" id="KW-0862">Zinc</keyword>
<keyword evidence="5" id="KW-0269">Exonuclease</keyword>
<dbReference type="SMART" id="SM00849">
    <property type="entry name" value="Lactamase_B"/>
    <property type="match status" value="1"/>
</dbReference>
<organism evidence="8 9">
    <name type="scientific">Alteromonas halophila</name>
    <dbReference type="NCBI Taxonomy" id="516698"/>
    <lineage>
        <taxon>Bacteria</taxon>
        <taxon>Pseudomonadati</taxon>
        <taxon>Pseudomonadota</taxon>
        <taxon>Gammaproteobacteria</taxon>
        <taxon>Alteromonadales</taxon>
        <taxon>Alteromonadaceae</taxon>
        <taxon>Alteromonas/Salinimonas group</taxon>
        <taxon>Alteromonas</taxon>
    </lineage>
</organism>
<evidence type="ECO:0000256" key="3">
    <source>
        <dbReference type="ARBA" id="ARBA00022801"/>
    </source>
</evidence>
<protein>
    <submittedName>
        <fullName evidence="8">MBL fold hydrolase</fullName>
    </submittedName>
</protein>
<dbReference type="GO" id="GO:0004527">
    <property type="term" value="F:exonuclease activity"/>
    <property type="evidence" value="ECO:0007669"/>
    <property type="project" value="UniProtKB-KW"/>
</dbReference>
<dbReference type="PANTHER" id="PTHR43694:SF1">
    <property type="entry name" value="RIBONUCLEASE J"/>
    <property type="match status" value="1"/>
</dbReference>
<evidence type="ECO:0000259" key="7">
    <source>
        <dbReference type="SMART" id="SM00849"/>
    </source>
</evidence>
<dbReference type="AlphaFoldDB" id="A0A918JMJ4"/>
<dbReference type="Pfam" id="PF07521">
    <property type="entry name" value="RMMBL"/>
    <property type="match status" value="1"/>
</dbReference>
<feature type="domain" description="Metallo-beta-lactamase" evidence="7">
    <location>
        <begin position="25"/>
        <end position="221"/>
    </location>
</feature>
<evidence type="ECO:0000313" key="9">
    <source>
        <dbReference type="Proteomes" id="UP000631300"/>
    </source>
</evidence>
<keyword evidence="2" id="KW-0479">Metal-binding</keyword>
<keyword evidence="9" id="KW-1185">Reference proteome</keyword>
<evidence type="ECO:0000256" key="1">
    <source>
        <dbReference type="ARBA" id="ARBA00022722"/>
    </source>
</evidence>
<dbReference type="CDD" id="cd07714">
    <property type="entry name" value="RNaseJ_MBL-fold"/>
    <property type="match status" value="1"/>
</dbReference>
<dbReference type="InterPro" id="IPR042173">
    <property type="entry name" value="RNase_J_2"/>
</dbReference>